<dbReference type="AlphaFoldDB" id="A0A7S8IVY3"/>
<dbReference type="Pfam" id="PF01381">
    <property type="entry name" value="HTH_3"/>
    <property type="match status" value="1"/>
</dbReference>
<dbReference type="InterPro" id="IPR010982">
    <property type="entry name" value="Lambda_DNA-bd_dom_sf"/>
</dbReference>
<evidence type="ECO:0000313" key="3">
    <source>
        <dbReference type="EMBL" id="QPD02417.1"/>
    </source>
</evidence>
<proteinExistence type="predicted"/>
<dbReference type="EMBL" id="CP047423">
    <property type="protein sequence ID" value="QPD02417.1"/>
    <property type="molecule type" value="Genomic_DNA"/>
</dbReference>
<sequence length="101" mass="11507">MRKKLLPPIHPGEILREEFMKPLELYANALARRLGMTTARVNKIANKRRGITADTALRLVRCFSTTPEFWMNLQQRYELEAARRAVGSAVERKVVALDLAG</sequence>
<feature type="domain" description="HTH cro/C1-type" evidence="2">
    <location>
        <begin position="29"/>
        <end position="70"/>
    </location>
</feature>
<dbReference type="PANTHER" id="PTHR36924">
    <property type="entry name" value="ANTITOXIN HIGA-1"/>
    <property type="match status" value="1"/>
</dbReference>
<dbReference type="Gene3D" id="1.10.260.40">
    <property type="entry name" value="lambda repressor-like DNA-binding domains"/>
    <property type="match status" value="1"/>
</dbReference>
<dbReference type="CDD" id="cd00093">
    <property type="entry name" value="HTH_XRE"/>
    <property type="match status" value="1"/>
</dbReference>
<dbReference type="NCBIfam" id="TIGR02607">
    <property type="entry name" value="antidote_HigA"/>
    <property type="match status" value="1"/>
</dbReference>
<name>A0A7S8IVY3_9BACT</name>
<dbReference type="PROSITE" id="PS50943">
    <property type="entry name" value="HTH_CROC1"/>
    <property type="match status" value="1"/>
</dbReference>
<gene>
    <name evidence="3" type="ORF">Nkreftii_000191</name>
</gene>
<accession>A0A7S8IVY3</accession>
<reference evidence="3 4" key="1">
    <citation type="journal article" date="2020" name="ISME J.">
        <title>Enrichment and physiological characterization of a novel comammox Nitrospira indicates ammonium inhibition of complete nitrification.</title>
        <authorList>
            <person name="Sakoula D."/>
            <person name="Koch H."/>
            <person name="Frank J."/>
            <person name="Jetten M.S.M."/>
            <person name="van Kessel M.A.H.J."/>
            <person name="Lucker S."/>
        </authorList>
    </citation>
    <scope>NUCLEOTIDE SEQUENCE [LARGE SCALE GENOMIC DNA]</scope>
    <source>
        <strain evidence="3">Comreactor17</strain>
    </source>
</reference>
<protein>
    <submittedName>
        <fullName evidence="3">Addiction module antidote protein, HigA family</fullName>
    </submittedName>
</protein>
<evidence type="ECO:0000256" key="1">
    <source>
        <dbReference type="ARBA" id="ARBA00023125"/>
    </source>
</evidence>
<dbReference type="SUPFAM" id="SSF47413">
    <property type="entry name" value="lambda repressor-like DNA-binding domains"/>
    <property type="match status" value="1"/>
</dbReference>
<organism evidence="3 4">
    <name type="scientific">Candidatus Nitrospira kreftii</name>
    <dbReference type="NCBI Taxonomy" id="2652173"/>
    <lineage>
        <taxon>Bacteria</taxon>
        <taxon>Pseudomonadati</taxon>
        <taxon>Nitrospirota</taxon>
        <taxon>Nitrospiria</taxon>
        <taxon>Nitrospirales</taxon>
        <taxon>Nitrospiraceae</taxon>
        <taxon>Nitrospira</taxon>
    </lineage>
</organism>
<dbReference type="PANTHER" id="PTHR36924:SF1">
    <property type="entry name" value="ANTITOXIN HIGA-1"/>
    <property type="match status" value="1"/>
</dbReference>
<dbReference type="GO" id="GO:0003677">
    <property type="term" value="F:DNA binding"/>
    <property type="evidence" value="ECO:0007669"/>
    <property type="project" value="UniProtKB-KW"/>
</dbReference>
<dbReference type="KEGG" id="nkf:Nkreftii_000191"/>
<dbReference type="InterPro" id="IPR013430">
    <property type="entry name" value="Toxin_antidote_HigA"/>
</dbReference>
<evidence type="ECO:0000259" key="2">
    <source>
        <dbReference type="PROSITE" id="PS50943"/>
    </source>
</evidence>
<dbReference type="InterPro" id="IPR001387">
    <property type="entry name" value="Cro/C1-type_HTH"/>
</dbReference>
<keyword evidence="1" id="KW-0238">DNA-binding</keyword>
<evidence type="ECO:0000313" key="4">
    <source>
        <dbReference type="Proteomes" id="UP000593737"/>
    </source>
</evidence>
<dbReference type="Proteomes" id="UP000593737">
    <property type="component" value="Chromosome"/>
</dbReference>